<keyword evidence="2" id="KW-1185">Reference proteome</keyword>
<reference evidence="1 2" key="2">
    <citation type="submission" date="2020-02" db="EMBL/GenBank/DDBJ databases">
        <title>Genome sequences of Thiorhodococcus mannitoliphagus and Thiorhodococcus minor, purple sulfur photosynthetic bacteria in the gammaproteobacterial family, Chromatiaceae.</title>
        <authorList>
            <person name="Aviles F.A."/>
            <person name="Meyer T.E."/>
            <person name="Kyndt J.A."/>
        </authorList>
    </citation>
    <scope>NUCLEOTIDE SEQUENCE [LARGE SCALE GENOMIC DNA]</scope>
    <source>
        <strain evidence="1 2">DSM 18266</strain>
    </source>
</reference>
<organism evidence="1 2">
    <name type="scientific">Thiorhodococcus mannitoliphagus</name>
    <dbReference type="NCBI Taxonomy" id="329406"/>
    <lineage>
        <taxon>Bacteria</taxon>
        <taxon>Pseudomonadati</taxon>
        <taxon>Pseudomonadota</taxon>
        <taxon>Gammaproteobacteria</taxon>
        <taxon>Chromatiales</taxon>
        <taxon>Chromatiaceae</taxon>
        <taxon>Thiorhodococcus</taxon>
    </lineage>
</organism>
<dbReference type="EMBL" id="JAAIJR010000026">
    <property type="protein sequence ID" value="NEX20338.1"/>
    <property type="molecule type" value="Genomic_DNA"/>
</dbReference>
<accession>A0A6P1DQM9</accession>
<gene>
    <name evidence="1" type="ORF">G3480_08465</name>
</gene>
<reference evidence="2" key="1">
    <citation type="journal article" date="2020" name="Microbiol. Resour. Announc.">
        <title>Draft Genome Sequences of Thiorhodococcus mannitoliphagus and Thiorhodococcus minor, Purple Sulfur Photosynthetic Bacteria in the Gammaproteobacterial Family Chromatiaceae.</title>
        <authorList>
            <person name="Aviles F.A."/>
            <person name="Meyer T.E."/>
            <person name="Kyndt J.A."/>
        </authorList>
    </citation>
    <scope>NUCLEOTIDE SEQUENCE [LARGE SCALE GENOMIC DNA]</scope>
    <source>
        <strain evidence="2">DSM 18266</strain>
    </source>
</reference>
<sequence>MGCQSRFYSPVKAVGFCFEVMRKGASLAYTWTAAEKGRAILEAAAGESRQLGDTEGAIRLLSDAPLASADRPRCGEINA</sequence>
<evidence type="ECO:0000313" key="2">
    <source>
        <dbReference type="Proteomes" id="UP000471640"/>
    </source>
</evidence>
<dbReference type="AlphaFoldDB" id="A0A6P1DQM9"/>
<dbReference type="RefSeq" id="WP_164653437.1">
    <property type="nucleotide sequence ID" value="NZ_JAAIJR010000026.1"/>
</dbReference>
<evidence type="ECO:0000313" key="1">
    <source>
        <dbReference type="EMBL" id="NEX20338.1"/>
    </source>
</evidence>
<proteinExistence type="predicted"/>
<name>A0A6P1DQM9_9GAMM</name>
<protein>
    <submittedName>
        <fullName evidence="1">Uncharacterized protein</fullName>
    </submittedName>
</protein>
<comment type="caution">
    <text evidence="1">The sequence shown here is derived from an EMBL/GenBank/DDBJ whole genome shotgun (WGS) entry which is preliminary data.</text>
</comment>
<dbReference type="Proteomes" id="UP000471640">
    <property type="component" value="Unassembled WGS sequence"/>
</dbReference>